<evidence type="ECO:0000313" key="3">
    <source>
        <dbReference type="Proteomes" id="UP000035062"/>
    </source>
</evidence>
<dbReference type="AlphaFoldDB" id="I9P5I3"/>
<comment type="caution">
    <text evidence="2">The sequence shown here is derived from an EMBL/GenBank/DDBJ whole genome shotgun (WGS) entry which is preliminary data.</text>
</comment>
<dbReference type="eggNOG" id="COG3784">
    <property type="taxonomic scope" value="Bacteria"/>
</dbReference>
<dbReference type="PATRIC" id="fig|1195246.3.peg.431"/>
<dbReference type="RefSeq" id="WP_008983396.1">
    <property type="nucleotide sequence ID" value="NZ_AKKU01000003.1"/>
</dbReference>
<proteinExistence type="predicted"/>
<accession>I9P5I3</accession>
<protein>
    <recommendedName>
        <fullName evidence="4">DUF1318 domain-containing protein</fullName>
    </recommendedName>
</protein>
<dbReference type="STRING" id="1195246.AGRI_02213"/>
<evidence type="ECO:0008006" key="4">
    <source>
        <dbReference type="Google" id="ProtNLM"/>
    </source>
</evidence>
<feature type="signal peptide" evidence="1">
    <location>
        <begin position="1"/>
        <end position="27"/>
    </location>
</feature>
<feature type="chain" id="PRO_5003723196" description="DUF1318 domain-containing protein" evidence="1">
    <location>
        <begin position="28"/>
        <end position="120"/>
    </location>
</feature>
<dbReference type="EMBL" id="AKKU01000003">
    <property type="protein sequence ID" value="EIW90129.1"/>
    <property type="molecule type" value="Genomic_DNA"/>
</dbReference>
<dbReference type="Pfam" id="PF07027">
    <property type="entry name" value="DUF1318"/>
    <property type="match status" value="1"/>
</dbReference>
<evidence type="ECO:0000256" key="1">
    <source>
        <dbReference type="SAM" id="SignalP"/>
    </source>
</evidence>
<name>I9P5I3_9ALTE</name>
<sequence length="120" mass="13197">MNMKQWLQQVRVWLAALLLACSLPVLAMNLQQAMNALPNAKAQGLVGEQPNGYLGVVNASADAEQIAKLINDARRAEYARLAKENNIAVSDVEAMAGQKAIERTARGHYILLDGNWIQKR</sequence>
<keyword evidence="3" id="KW-1185">Reference proteome</keyword>
<dbReference type="PIRSF" id="PIRSF025560">
    <property type="entry name" value="UCP025560"/>
    <property type="match status" value="1"/>
</dbReference>
<keyword evidence="1" id="KW-0732">Signal</keyword>
<organism evidence="2 3">
    <name type="scientific">Alishewanella agri BL06</name>
    <dbReference type="NCBI Taxonomy" id="1195246"/>
    <lineage>
        <taxon>Bacteria</taxon>
        <taxon>Pseudomonadati</taxon>
        <taxon>Pseudomonadota</taxon>
        <taxon>Gammaproteobacteria</taxon>
        <taxon>Alteromonadales</taxon>
        <taxon>Alteromonadaceae</taxon>
        <taxon>Alishewanella</taxon>
    </lineage>
</organism>
<gene>
    <name evidence="2" type="ORF">AGRI_02213</name>
</gene>
<dbReference type="Proteomes" id="UP000035062">
    <property type="component" value="Unassembled WGS sequence"/>
</dbReference>
<dbReference type="InterPro" id="IPR008309">
    <property type="entry name" value="YdbL"/>
</dbReference>
<evidence type="ECO:0000313" key="2">
    <source>
        <dbReference type="EMBL" id="EIW90129.1"/>
    </source>
</evidence>
<reference evidence="2 3" key="1">
    <citation type="journal article" date="2012" name="J. Bacteriol.">
        <title>Genome Sequence of Pectin-Degrading Alishewanella agri, Isolated from Landfill Soil.</title>
        <authorList>
            <person name="Kim J."/>
            <person name="Jung J."/>
            <person name="Sung J.S."/>
            <person name="Chun J."/>
            <person name="Park W."/>
        </authorList>
    </citation>
    <scope>NUCLEOTIDE SEQUENCE [LARGE SCALE GENOMIC DNA]</scope>
    <source>
        <strain evidence="2 3">BL06</strain>
    </source>
</reference>